<feature type="region of interest" description="Disordered" evidence="1">
    <location>
        <begin position="1"/>
        <end position="30"/>
    </location>
</feature>
<keyword evidence="2" id="KW-1133">Transmembrane helix</keyword>
<proteinExistence type="predicted"/>
<keyword evidence="4" id="KW-1185">Reference proteome</keyword>
<protein>
    <recommendedName>
        <fullName evidence="5">Transmembrane protein</fullName>
    </recommendedName>
</protein>
<feature type="compositionally biased region" description="Polar residues" evidence="1">
    <location>
        <begin position="18"/>
        <end position="30"/>
    </location>
</feature>
<comment type="caution">
    <text evidence="3">The sequence shown here is derived from an EMBL/GenBank/DDBJ whole genome shotgun (WGS) entry which is preliminary data.</text>
</comment>
<dbReference type="AlphaFoldDB" id="A0AA39WBH8"/>
<keyword evidence="2" id="KW-0472">Membrane</keyword>
<feature type="transmembrane region" description="Helical" evidence="2">
    <location>
        <begin position="72"/>
        <end position="94"/>
    </location>
</feature>
<evidence type="ECO:0000256" key="1">
    <source>
        <dbReference type="SAM" id="MobiDB-lite"/>
    </source>
</evidence>
<name>A0AA39WBH8_9PEZI</name>
<evidence type="ECO:0000313" key="3">
    <source>
        <dbReference type="EMBL" id="KAK0609925.1"/>
    </source>
</evidence>
<dbReference type="EMBL" id="JAULSR010000011">
    <property type="protein sequence ID" value="KAK0609925.1"/>
    <property type="molecule type" value="Genomic_DNA"/>
</dbReference>
<reference evidence="3" key="1">
    <citation type="submission" date="2023-06" db="EMBL/GenBank/DDBJ databases">
        <title>Genome-scale phylogeny and comparative genomics of the fungal order Sordariales.</title>
        <authorList>
            <consortium name="Lawrence Berkeley National Laboratory"/>
            <person name="Hensen N."/>
            <person name="Bonometti L."/>
            <person name="Westerberg I."/>
            <person name="Brannstrom I.O."/>
            <person name="Guillou S."/>
            <person name="Cros-Aarteil S."/>
            <person name="Calhoun S."/>
            <person name="Haridas S."/>
            <person name="Kuo A."/>
            <person name="Mondo S."/>
            <person name="Pangilinan J."/>
            <person name="Riley R."/>
            <person name="LaButti K."/>
            <person name="Andreopoulos B."/>
            <person name="Lipzen A."/>
            <person name="Chen C."/>
            <person name="Yanf M."/>
            <person name="Daum C."/>
            <person name="Ng V."/>
            <person name="Clum A."/>
            <person name="Steindorff A."/>
            <person name="Ohm R."/>
            <person name="Martin F."/>
            <person name="Silar P."/>
            <person name="Natvig D."/>
            <person name="Lalanne C."/>
            <person name="Gautier V."/>
            <person name="Ament-velasquez S.L."/>
            <person name="Kruys A."/>
            <person name="Hutchinson M.I."/>
            <person name="Powell A.J."/>
            <person name="Barry K."/>
            <person name="Miller A.N."/>
            <person name="Grigoriev I.V."/>
            <person name="Debuchy R."/>
            <person name="Gladieux P."/>
            <person name="Thoren M.H."/>
            <person name="Johannesson H."/>
        </authorList>
    </citation>
    <scope>NUCLEOTIDE SEQUENCE</scope>
    <source>
        <strain evidence="3">SMH3391-2</strain>
    </source>
</reference>
<evidence type="ECO:0000313" key="4">
    <source>
        <dbReference type="Proteomes" id="UP001174934"/>
    </source>
</evidence>
<accession>A0AA39WBH8</accession>
<sequence length="277" mass="29663">MERRDIESGDYGGEHWSQAATTSRAIAESQSRPQKTQQFLTARTILGIFAIVLSIAALGIGIKMVVAYGDTGIVHVSFVFIGFTAGATIAWQCLEMIAKCYRRDGRGISPGTHVGVCICISLACVATMGYVGIWVSEGDHSWNYTASGSSLDYTPLYHLGIVLVIVNAALVLIHFILSILACQEVRRSDTTITYSTAITVRYDGVGPVGTARPRNHHSVHYPTHIGMPPYTMVGGLEPSLSSPPIIIARGDLGVEVVESPSSSISVPPKTLSSEKRG</sequence>
<dbReference type="Proteomes" id="UP001174934">
    <property type="component" value="Unassembled WGS sequence"/>
</dbReference>
<feature type="transmembrane region" description="Helical" evidence="2">
    <location>
        <begin position="114"/>
        <end position="136"/>
    </location>
</feature>
<gene>
    <name evidence="3" type="ORF">B0T17DRAFT_123421</name>
</gene>
<feature type="transmembrane region" description="Helical" evidence="2">
    <location>
        <begin position="45"/>
        <end position="66"/>
    </location>
</feature>
<evidence type="ECO:0008006" key="5">
    <source>
        <dbReference type="Google" id="ProtNLM"/>
    </source>
</evidence>
<feature type="transmembrane region" description="Helical" evidence="2">
    <location>
        <begin position="156"/>
        <end position="177"/>
    </location>
</feature>
<organism evidence="3 4">
    <name type="scientific">Bombardia bombarda</name>
    <dbReference type="NCBI Taxonomy" id="252184"/>
    <lineage>
        <taxon>Eukaryota</taxon>
        <taxon>Fungi</taxon>
        <taxon>Dikarya</taxon>
        <taxon>Ascomycota</taxon>
        <taxon>Pezizomycotina</taxon>
        <taxon>Sordariomycetes</taxon>
        <taxon>Sordariomycetidae</taxon>
        <taxon>Sordariales</taxon>
        <taxon>Lasiosphaeriaceae</taxon>
        <taxon>Bombardia</taxon>
    </lineage>
</organism>
<evidence type="ECO:0000256" key="2">
    <source>
        <dbReference type="SAM" id="Phobius"/>
    </source>
</evidence>
<keyword evidence="2" id="KW-0812">Transmembrane</keyword>